<keyword evidence="3" id="KW-1185">Reference proteome</keyword>
<gene>
    <name evidence="2" type="ORF">L201_005906</name>
</gene>
<feature type="signal peptide" evidence="1">
    <location>
        <begin position="1"/>
        <end position="21"/>
    </location>
</feature>
<protein>
    <submittedName>
        <fullName evidence="2">Uncharacterized protein</fullName>
    </submittedName>
</protein>
<dbReference type="RefSeq" id="XP_066077731.1">
    <property type="nucleotide sequence ID" value="XM_066221634.1"/>
</dbReference>
<dbReference type="EMBL" id="CP144105">
    <property type="protein sequence ID" value="WWC90968.1"/>
    <property type="molecule type" value="Genomic_DNA"/>
</dbReference>
<dbReference type="Proteomes" id="UP001355207">
    <property type="component" value="Chromosome 8"/>
</dbReference>
<accession>A0AAX4K1E8</accession>
<evidence type="ECO:0000256" key="1">
    <source>
        <dbReference type="SAM" id="SignalP"/>
    </source>
</evidence>
<sequence length="141" mass="15669">MRVVTALTTILLSWYITKSSAQLTSSSPLHDITAVQSFIDCVGLQVNNYRFNLDENEILVIPANTRSFASITSPNQDEILINCISQYQDHVNLVLYGSAYNDSIVSTSIELDQLIHRLMGHDVSTIPVRRRGMSGGLGRNK</sequence>
<evidence type="ECO:0000313" key="2">
    <source>
        <dbReference type="EMBL" id="WWC90968.1"/>
    </source>
</evidence>
<dbReference type="GeneID" id="91096576"/>
<feature type="chain" id="PRO_5043343411" evidence="1">
    <location>
        <begin position="22"/>
        <end position="141"/>
    </location>
</feature>
<dbReference type="AlphaFoldDB" id="A0AAX4K1E8"/>
<name>A0AAX4K1E8_9TREE</name>
<evidence type="ECO:0000313" key="3">
    <source>
        <dbReference type="Proteomes" id="UP001355207"/>
    </source>
</evidence>
<keyword evidence="1" id="KW-0732">Signal</keyword>
<reference evidence="2 3" key="1">
    <citation type="submission" date="2024-01" db="EMBL/GenBank/DDBJ databases">
        <title>Comparative genomics of Cryptococcus and Kwoniella reveals pathogenesis evolution and contrasting modes of karyotype evolution via chromosome fusion or intercentromeric recombination.</title>
        <authorList>
            <person name="Coelho M.A."/>
            <person name="David-Palma M."/>
            <person name="Shea T."/>
            <person name="Bowers K."/>
            <person name="McGinley-Smith S."/>
            <person name="Mohammad A.W."/>
            <person name="Gnirke A."/>
            <person name="Yurkov A.M."/>
            <person name="Nowrousian M."/>
            <person name="Sun S."/>
            <person name="Cuomo C.A."/>
            <person name="Heitman J."/>
        </authorList>
    </citation>
    <scope>NUCLEOTIDE SEQUENCE [LARGE SCALE GENOMIC DNA]</scope>
    <source>
        <strain evidence="2 3">CBS 6074</strain>
    </source>
</reference>
<organism evidence="2 3">
    <name type="scientific">Kwoniella dendrophila CBS 6074</name>
    <dbReference type="NCBI Taxonomy" id="1295534"/>
    <lineage>
        <taxon>Eukaryota</taxon>
        <taxon>Fungi</taxon>
        <taxon>Dikarya</taxon>
        <taxon>Basidiomycota</taxon>
        <taxon>Agaricomycotina</taxon>
        <taxon>Tremellomycetes</taxon>
        <taxon>Tremellales</taxon>
        <taxon>Cryptococcaceae</taxon>
        <taxon>Kwoniella</taxon>
    </lineage>
</organism>
<proteinExistence type="predicted"/>